<dbReference type="GO" id="GO:0005634">
    <property type="term" value="C:nucleus"/>
    <property type="evidence" value="ECO:0007669"/>
    <property type="project" value="TreeGrafter"/>
</dbReference>
<dbReference type="Gene3D" id="2.170.270.10">
    <property type="entry name" value="SET domain"/>
    <property type="match status" value="1"/>
</dbReference>
<feature type="domain" description="MYND-type" evidence="5">
    <location>
        <begin position="29"/>
        <end position="67"/>
    </location>
</feature>
<evidence type="ECO:0000313" key="6">
    <source>
        <dbReference type="EMBL" id="KAK2167317.1"/>
    </source>
</evidence>
<comment type="caution">
    <text evidence="6">The sequence shown here is derived from an EMBL/GenBank/DDBJ whole genome shotgun (WGS) entry which is preliminary data.</text>
</comment>
<keyword evidence="1" id="KW-0479">Metal-binding</keyword>
<dbReference type="GO" id="GO:0008270">
    <property type="term" value="F:zinc ion binding"/>
    <property type="evidence" value="ECO:0007669"/>
    <property type="project" value="UniProtKB-KW"/>
</dbReference>
<protein>
    <recommendedName>
        <fullName evidence="5">MYND-type domain-containing protein</fullName>
    </recommendedName>
</protein>
<keyword evidence="7" id="KW-1185">Reference proteome</keyword>
<name>A0AAD9NEI0_RIDPI</name>
<sequence length="381" mass="43757">MAVLQPGMFVIKCKPYVHVLSGAERNNRCDGCLNCAEQLLRCSACHLARFCSKLCQRQAWLVHKEECKCLQRVTPRIPTDSIRLFFRLLLKLESQKHRTKVDEFLNVKRSFADLESHVEEILKDAGRMEEFVELCQTLRVFVGEDWALPPGTELLQIFGKMVINSFSICDGEMQPIGVGIYLGASCMDHSCQPNAVAVFNGTELHVRNTVAIDTSQPIKFHISYIDQLLPRCERQEQLVKQYYFMCDCPVCRDDHQEGMMMAIKCPAENCHAALWPRQDGIFGPCDSCKRTELGAEYTTENSELVAHSQMTLQRVKQLKLEKDFEVMRDVCESCLQRQRRLLHPLNIYVVQVTDCAFDAAIQLCQWEKALDYGSRTLEPYR</sequence>
<dbReference type="EMBL" id="JAODUO010001279">
    <property type="protein sequence ID" value="KAK2167317.1"/>
    <property type="molecule type" value="Genomic_DNA"/>
</dbReference>
<dbReference type="PROSITE" id="PS01360">
    <property type="entry name" value="ZF_MYND_1"/>
    <property type="match status" value="1"/>
</dbReference>
<dbReference type="Proteomes" id="UP001209878">
    <property type="component" value="Unassembled WGS sequence"/>
</dbReference>
<keyword evidence="3" id="KW-0862">Zinc</keyword>
<proteinExistence type="predicted"/>
<dbReference type="Gene3D" id="1.25.40.970">
    <property type="match status" value="1"/>
</dbReference>
<evidence type="ECO:0000259" key="5">
    <source>
        <dbReference type="PROSITE" id="PS50865"/>
    </source>
</evidence>
<dbReference type="InterPro" id="IPR050869">
    <property type="entry name" value="H3K4_H4K5_MeTrfase"/>
</dbReference>
<reference evidence="6" key="1">
    <citation type="journal article" date="2023" name="Mol. Biol. Evol.">
        <title>Third-Generation Sequencing Reveals the Adaptive Role of the Epigenome in Three Deep-Sea Polychaetes.</title>
        <authorList>
            <person name="Perez M."/>
            <person name="Aroh O."/>
            <person name="Sun Y."/>
            <person name="Lan Y."/>
            <person name="Juniper S.K."/>
            <person name="Young C.R."/>
            <person name="Angers B."/>
            <person name="Qian P.Y."/>
        </authorList>
    </citation>
    <scope>NUCLEOTIDE SEQUENCE</scope>
    <source>
        <strain evidence="6">R07B-5</strain>
    </source>
</reference>
<dbReference type="PROSITE" id="PS50865">
    <property type="entry name" value="ZF_MYND_2"/>
    <property type="match status" value="1"/>
</dbReference>
<dbReference type="InterPro" id="IPR002893">
    <property type="entry name" value="Znf_MYND"/>
</dbReference>
<organism evidence="6 7">
    <name type="scientific">Ridgeia piscesae</name>
    <name type="common">Tubeworm</name>
    <dbReference type="NCBI Taxonomy" id="27915"/>
    <lineage>
        <taxon>Eukaryota</taxon>
        <taxon>Metazoa</taxon>
        <taxon>Spiralia</taxon>
        <taxon>Lophotrochozoa</taxon>
        <taxon>Annelida</taxon>
        <taxon>Polychaeta</taxon>
        <taxon>Sedentaria</taxon>
        <taxon>Canalipalpata</taxon>
        <taxon>Sabellida</taxon>
        <taxon>Siboglinidae</taxon>
        <taxon>Ridgeia</taxon>
    </lineage>
</organism>
<dbReference type="Gene3D" id="1.10.220.160">
    <property type="match status" value="1"/>
</dbReference>
<keyword evidence="2 4" id="KW-0863">Zinc-finger</keyword>
<evidence type="ECO:0000256" key="3">
    <source>
        <dbReference type="ARBA" id="ARBA00022833"/>
    </source>
</evidence>
<dbReference type="AlphaFoldDB" id="A0AAD9NEI0"/>
<dbReference type="InterPro" id="IPR046341">
    <property type="entry name" value="SET_dom_sf"/>
</dbReference>
<evidence type="ECO:0000256" key="2">
    <source>
        <dbReference type="ARBA" id="ARBA00022771"/>
    </source>
</evidence>
<dbReference type="PANTHER" id="PTHR12197:SF251">
    <property type="entry name" value="EG:BACR7C10.4 PROTEIN"/>
    <property type="match status" value="1"/>
</dbReference>
<evidence type="ECO:0000313" key="7">
    <source>
        <dbReference type="Proteomes" id="UP001209878"/>
    </source>
</evidence>
<dbReference type="Pfam" id="PF01753">
    <property type="entry name" value="zf-MYND"/>
    <property type="match status" value="1"/>
</dbReference>
<dbReference type="SUPFAM" id="SSF82199">
    <property type="entry name" value="SET domain"/>
    <property type="match status" value="2"/>
</dbReference>
<evidence type="ECO:0000256" key="1">
    <source>
        <dbReference type="ARBA" id="ARBA00022723"/>
    </source>
</evidence>
<dbReference type="Gene3D" id="6.10.140.2220">
    <property type="match status" value="1"/>
</dbReference>
<dbReference type="PANTHER" id="PTHR12197">
    <property type="entry name" value="HISTONE-LYSINE N-METHYLTRANSFERASE SMYD"/>
    <property type="match status" value="1"/>
</dbReference>
<evidence type="ECO:0000256" key="4">
    <source>
        <dbReference type="PROSITE-ProRule" id="PRU00134"/>
    </source>
</evidence>
<accession>A0AAD9NEI0</accession>
<gene>
    <name evidence="6" type="ORF">NP493_1279g00016</name>
</gene>